<dbReference type="Proteomes" id="UP000198897">
    <property type="component" value="Unassembled WGS sequence"/>
</dbReference>
<sequence>MEQQKQKDRNEESWTEVRQFDESKMEPKRLSDAKRKEIESDQHTVGGF</sequence>
<proteinExistence type="predicted"/>
<feature type="compositionally biased region" description="Basic and acidic residues" evidence="1">
    <location>
        <begin position="18"/>
        <end position="42"/>
    </location>
</feature>
<evidence type="ECO:0000313" key="2">
    <source>
        <dbReference type="EMBL" id="SFG00319.1"/>
    </source>
</evidence>
<feature type="region of interest" description="Disordered" evidence="1">
    <location>
        <begin position="1"/>
        <end position="48"/>
    </location>
</feature>
<dbReference type="RefSeq" id="WP_175477872.1">
    <property type="nucleotide sequence ID" value="NZ_FOOG01000018.1"/>
</dbReference>
<keyword evidence="3" id="KW-1185">Reference proteome</keyword>
<dbReference type="EMBL" id="FOOG01000018">
    <property type="protein sequence ID" value="SFG00319.1"/>
    <property type="molecule type" value="Genomic_DNA"/>
</dbReference>
<evidence type="ECO:0000313" key="3">
    <source>
        <dbReference type="Proteomes" id="UP000198897"/>
    </source>
</evidence>
<reference evidence="3" key="1">
    <citation type="submission" date="2016-10" db="EMBL/GenBank/DDBJ databases">
        <authorList>
            <person name="Varghese N."/>
            <person name="Submissions S."/>
        </authorList>
    </citation>
    <scope>NUCLEOTIDE SEQUENCE [LARGE SCALE GENOMIC DNA]</scope>
    <source>
        <strain evidence="3">FP5</strain>
    </source>
</reference>
<organism evidence="2 3">
    <name type="scientific">Halobacillus alkaliphilus</name>
    <dbReference type="NCBI Taxonomy" id="396056"/>
    <lineage>
        <taxon>Bacteria</taxon>
        <taxon>Bacillati</taxon>
        <taxon>Bacillota</taxon>
        <taxon>Bacilli</taxon>
        <taxon>Bacillales</taxon>
        <taxon>Bacillaceae</taxon>
        <taxon>Halobacillus</taxon>
    </lineage>
</organism>
<protein>
    <submittedName>
        <fullName evidence="2">Uncharacterized protein</fullName>
    </submittedName>
</protein>
<name>A0A1I2NBS9_9BACI</name>
<dbReference type="AlphaFoldDB" id="A0A1I2NBS9"/>
<gene>
    <name evidence="2" type="ORF">SAMN05216353_11813</name>
</gene>
<feature type="compositionally biased region" description="Basic and acidic residues" evidence="1">
    <location>
        <begin position="1"/>
        <end position="12"/>
    </location>
</feature>
<evidence type="ECO:0000256" key="1">
    <source>
        <dbReference type="SAM" id="MobiDB-lite"/>
    </source>
</evidence>
<accession>A0A1I2NBS9</accession>